<dbReference type="PANTHER" id="PTHR11102:SF160">
    <property type="entry name" value="ERAD-ASSOCIATED E3 UBIQUITIN-PROTEIN LIGASE COMPONENT HRD3"/>
    <property type="match status" value="1"/>
</dbReference>
<dbReference type="InterPro" id="IPR050767">
    <property type="entry name" value="Sel1_AlgK"/>
</dbReference>
<dbReference type="Gene3D" id="1.25.40.10">
    <property type="entry name" value="Tetratricopeptide repeat domain"/>
    <property type="match status" value="2"/>
</dbReference>
<keyword evidence="3" id="KW-1185">Reference proteome</keyword>
<sequence>MHQLKKITALLLGLTMTQLGFSAPYSAELVKDAESGHAQAQYDVGNAIYFGQGVTKNKSAGFAWLLKSAQQGYAPAQFSVAESYYWGIGTAKDRKTAFNWYQKSSDQKYAAATYHLGMAYLNGSGVAQNIEKGQLLRIQAGEMGHIAAQIDLAQEYRMGGEEYGIEVDEQQAAYWYRKAAVLGDRNATYNLGMMYENGEVGTDEAGGADMVQAIKLYNIAAEKGESTAQFVLCRHYLVGTPPLSQNLVKARELCLAAAKDDDYYAKLFLGRFYAQGIGGPKDPKQAYYWYQQVSEEQEARNFLQTYRGR</sequence>
<comment type="caution">
    <text evidence="2">The sequence shown here is derived from an EMBL/GenBank/DDBJ whole genome shotgun (WGS) entry which is preliminary data.</text>
</comment>
<evidence type="ECO:0000256" key="1">
    <source>
        <dbReference type="SAM" id="SignalP"/>
    </source>
</evidence>
<dbReference type="SUPFAM" id="SSF81901">
    <property type="entry name" value="HCP-like"/>
    <property type="match status" value="2"/>
</dbReference>
<organism evidence="2 3">
    <name type="scientific">Acinetobacter calcoaceticus</name>
    <dbReference type="NCBI Taxonomy" id="471"/>
    <lineage>
        <taxon>Bacteria</taxon>
        <taxon>Pseudomonadati</taxon>
        <taxon>Pseudomonadota</taxon>
        <taxon>Gammaproteobacteria</taxon>
        <taxon>Moraxellales</taxon>
        <taxon>Moraxellaceae</taxon>
        <taxon>Acinetobacter</taxon>
        <taxon>Acinetobacter calcoaceticus/baumannii complex</taxon>
    </lineage>
</organism>
<feature type="signal peptide" evidence="1">
    <location>
        <begin position="1"/>
        <end position="27"/>
    </location>
</feature>
<dbReference type="InterPro" id="IPR011990">
    <property type="entry name" value="TPR-like_helical_dom_sf"/>
</dbReference>
<dbReference type="AlphaFoldDB" id="A0A4R1XRK9"/>
<reference evidence="2 3" key="1">
    <citation type="submission" date="2019-03" db="EMBL/GenBank/DDBJ databases">
        <title>Genomic analyses of the natural microbiome of Caenorhabditis elegans.</title>
        <authorList>
            <person name="Samuel B."/>
        </authorList>
    </citation>
    <scope>NUCLEOTIDE SEQUENCE [LARGE SCALE GENOMIC DNA]</scope>
    <source>
        <strain evidence="2 3">JUb89</strain>
    </source>
</reference>
<feature type="chain" id="PRO_5020740263" evidence="1">
    <location>
        <begin position="28"/>
        <end position="309"/>
    </location>
</feature>
<proteinExistence type="predicted"/>
<gene>
    <name evidence="2" type="ORF">EC844_11376</name>
</gene>
<dbReference type="InterPro" id="IPR006597">
    <property type="entry name" value="Sel1-like"/>
</dbReference>
<dbReference type="Pfam" id="PF08238">
    <property type="entry name" value="Sel1"/>
    <property type="match status" value="7"/>
</dbReference>
<dbReference type="EMBL" id="SLVJ01000013">
    <property type="protein sequence ID" value="TCM66476.1"/>
    <property type="molecule type" value="Genomic_DNA"/>
</dbReference>
<keyword evidence="1" id="KW-0732">Signal</keyword>
<evidence type="ECO:0000313" key="2">
    <source>
        <dbReference type="EMBL" id="TCM66476.1"/>
    </source>
</evidence>
<dbReference type="SMART" id="SM00671">
    <property type="entry name" value="SEL1"/>
    <property type="match status" value="7"/>
</dbReference>
<dbReference type="Proteomes" id="UP000294963">
    <property type="component" value="Unassembled WGS sequence"/>
</dbReference>
<dbReference type="PANTHER" id="PTHR11102">
    <property type="entry name" value="SEL-1-LIKE PROTEIN"/>
    <property type="match status" value="1"/>
</dbReference>
<name>A0A4R1XRK9_ACICA</name>
<protein>
    <submittedName>
        <fullName evidence="2">TPR repeat protein</fullName>
    </submittedName>
</protein>
<evidence type="ECO:0000313" key="3">
    <source>
        <dbReference type="Proteomes" id="UP000294963"/>
    </source>
</evidence>
<accession>A0A4R1XRK9</accession>